<dbReference type="Pfam" id="PF08686">
    <property type="entry name" value="PLAC"/>
    <property type="match status" value="1"/>
</dbReference>
<proteinExistence type="predicted"/>
<dbReference type="SUPFAM" id="SSF82895">
    <property type="entry name" value="TSP-1 type 1 repeat"/>
    <property type="match status" value="1"/>
</dbReference>
<evidence type="ECO:0000313" key="5">
    <source>
        <dbReference type="Proteomes" id="UP001162164"/>
    </source>
</evidence>
<sequence length="116" mass="13207">MACVPPHWFMGDWGPCEGNCPAGVQRREVRCLDHHGKPANGCPETDMPVAKRTCACRSKTEPRDRYKPAQDEPSDRSCVDRIRKCRLAVQARLCHYPYYVSHCCESCRKAQQGLLE</sequence>
<protein>
    <recommendedName>
        <fullName evidence="3">PLAC domain-containing protein</fullName>
    </recommendedName>
</protein>
<dbReference type="PROSITE" id="PS50900">
    <property type="entry name" value="PLAC"/>
    <property type="match status" value="1"/>
</dbReference>
<dbReference type="Gene3D" id="2.20.100.10">
    <property type="entry name" value="Thrombospondin type-1 (TSP1) repeat"/>
    <property type="match status" value="1"/>
</dbReference>
<evidence type="ECO:0000256" key="1">
    <source>
        <dbReference type="ARBA" id="ARBA00022729"/>
    </source>
</evidence>
<name>A0ABQ9JQW3_9CUCU</name>
<dbReference type="EMBL" id="JAPWTJ010000245">
    <property type="protein sequence ID" value="KAJ8980658.1"/>
    <property type="molecule type" value="Genomic_DNA"/>
</dbReference>
<comment type="caution">
    <text evidence="4">The sequence shown here is derived from an EMBL/GenBank/DDBJ whole genome shotgun (WGS) entry which is preliminary data.</text>
</comment>
<dbReference type="InterPro" id="IPR010909">
    <property type="entry name" value="PLAC"/>
</dbReference>
<reference evidence="4" key="1">
    <citation type="journal article" date="2023" name="Insect Mol. Biol.">
        <title>Genome sequencing provides insights into the evolution of gene families encoding plant cell wall-degrading enzymes in longhorned beetles.</title>
        <authorList>
            <person name="Shin N.R."/>
            <person name="Okamura Y."/>
            <person name="Kirsch R."/>
            <person name="Pauchet Y."/>
        </authorList>
    </citation>
    <scope>NUCLEOTIDE SEQUENCE</scope>
    <source>
        <strain evidence="4">MMC_N1</strain>
    </source>
</reference>
<keyword evidence="2" id="KW-0677">Repeat</keyword>
<keyword evidence="1" id="KW-0732">Signal</keyword>
<dbReference type="Proteomes" id="UP001162164">
    <property type="component" value="Unassembled WGS sequence"/>
</dbReference>
<keyword evidence="5" id="KW-1185">Reference proteome</keyword>
<dbReference type="InterPro" id="IPR036383">
    <property type="entry name" value="TSP1_rpt_sf"/>
</dbReference>
<evidence type="ECO:0000313" key="4">
    <source>
        <dbReference type="EMBL" id="KAJ8980658.1"/>
    </source>
</evidence>
<gene>
    <name evidence="4" type="ORF">NQ317_017584</name>
</gene>
<evidence type="ECO:0000256" key="2">
    <source>
        <dbReference type="ARBA" id="ARBA00022737"/>
    </source>
</evidence>
<evidence type="ECO:0000259" key="3">
    <source>
        <dbReference type="PROSITE" id="PS50900"/>
    </source>
</evidence>
<dbReference type="PROSITE" id="PS50092">
    <property type="entry name" value="TSP1"/>
    <property type="match status" value="1"/>
</dbReference>
<organism evidence="4 5">
    <name type="scientific">Molorchus minor</name>
    <dbReference type="NCBI Taxonomy" id="1323400"/>
    <lineage>
        <taxon>Eukaryota</taxon>
        <taxon>Metazoa</taxon>
        <taxon>Ecdysozoa</taxon>
        <taxon>Arthropoda</taxon>
        <taxon>Hexapoda</taxon>
        <taxon>Insecta</taxon>
        <taxon>Pterygota</taxon>
        <taxon>Neoptera</taxon>
        <taxon>Endopterygota</taxon>
        <taxon>Coleoptera</taxon>
        <taxon>Polyphaga</taxon>
        <taxon>Cucujiformia</taxon>
        <taxon>Chrysomeloidea</taxon>
        <taxon>Cerambycidae</taxon>
        <taxon>Lamiinae</taxon>
        <taxon>Monochamini</taxon>
        <taxon>Molorchus</taxon>
    </lineage>
</organism>
<dbReference type="Pfam" id="PF19030">
    <property type="entry name" value="TSP1_ADAMTS"/>
    <property type="match status" value="1"/>
</dbReference>
<accession>A0ABQ9JQW3</accession>
<dbReference type="InterPro" id="IPR000884">
    <property type="entry name" value="TSP1_rpt"/>
</dbReference>
<feature type="domain" description="PLAC" evidence="3">
    <location>
        <begin position="74"/>
        <end position="111"/>
    </location>
</feature>